<dbReference type="PANTHER" id="PTHR33427:SF1">
    <property type="entry name" value="F6A14.21 PROTEIN"/>
    <property type="match status" value="1"/>
</dbReference>
<name>A0A098VTK8_9MICR</name>
<accession>A0A098VTK8</accession>
<sequence length="152" mass="17057">MEGRSFSRAAKRECWAAAPIVSGRSPDRWRFDACGNIVCAKLSGCEGCLCFEYDHIIPFSKGGPSVSSNCQILQTRVNRLKGSQEDLDSQRLSNYSCAKSWKLPEELDIIELAVWGDISREGRRCRTPSLLEQFQTASDAFLHRQRGLPPCE</sequence>
<dbReference type="VEuPathDB" id="MicrosporidiaDB:DI09_1p190"/>
<dbReference type="CDD" id="cd00085">
    <property type="entry name" value="HNHc"/>
    <property type="match status" value="1"/>
</dbReference>
<dbReference type="InterPro" id="IPR003615">
    <property type="entry name" value="HNH_nuc"/>
</dbReference>
<keyword evidence="2" id="KW-1185">Reference proteome</keyword>
<reference evidence="1 2" key="1">
    <citation type="submission" date="2014-04" db="EMBL/GenBank/DDBJ databases">
        <title>A new species of microsporidia sheds light on the evolution of extreme parasitism.</title>
        <authorList>
            <person name="Haag K.L."/>
            <person name="James T.Y."/>
            <person name="Larsson R."/>
            <person name="Schaer T.M."/>
            <person name="Refardt D."/>
            <person name="Pombert J.-F."/>
            <person name="Ebert D."/>
        </authorList>
    </citation>
    <scope>NUCLEOTIDE SEQUENCE [LARGE SCALE GENOMIC DNA]</scope>
    <source>
        <strain evidence="1 2">UGP3</strain>
        <tissue evidence="1">Spores</tissue>
    </source>
</reference>
<dbReference type="GeneID" id="25258906"/>
<dbReference type="HOGENOM" id="CLU_092193_2_0_1"/>
<dbReference type="PANTHER" id="PTHR33427">
    <property type="entry name" value="HNH ENDONUCLEASE"/>
    <property type="match status" value="1"/>
</dbReference>
<gene>
    <name evidence="1" type="ORF">DI09_1p190</name>
</gene>
<organism evidence="1 2">
    <name type="scientific">Mitosporidium daphniae</name>
    <dbReference type="NCBI Taxonomy" id="1485682"/>
    <lineage>
        <taxon>Eukaryota</taxon>
        <taxon>Fungi</taxon>
        <taxon>Fungi incertae sedis</taxon>
        <taxon>Microsporidia</taxon>
        <taxon>Mitosporidium</taxon>
    </lineage>
</organism>
<evidence type="ECO:0000313" key="2">
    <source>
        <dbReference type="Proteomes" id="UP000029725"/>
    </source>
</evidence>
<dbReference type="EMBL" id="JMKJ01000111">
    <property type="protein sequence ID" value="KGG52169.1"/>
    <property type="molecule type" value="Genomic_DNA"/>
</dbReference>
<comment type="caution">
    <text evidence="1">The sequence shown here is derived from an EMBL/GenBank/DDBJ whole genome shotgun (WGS) entry which is preliminary data.</text>
</comment>
<protein>
    <recommendedName>
        <fullName evidence="3">HNH domain-containing protein</fullName>
    </recommendedName>
</protein>
<proteinExistence type="predicted"/>
<evidence type="ECO:0008006" key="3">
    <source>
        <dbReference type="Google" id="ProtNLM"/>
    </source>
</evidence>
<evidence type="ECO:0000313" key="1">
    <source>
        <dbReference type="EMBL" id="KGG52169.1"/>
    </source>
</evidence>
<dbReference type="RefSeq" id="XP_013238596.1">
    <property type="nucleotide sequence ID" value="XM_013383142.1"/>
</dbReference>
<dbReference type="AlphaFoldDB" id="A0A098VTK8"/>
<dbReference type="Gene3D" id="1.10.30.50">
    <property type="match status" value="1"/>
</dbReference>
<dbReference type="OrthoDB" id="1883054at2759"/>
<dbReference type="Proteomes" id="UP000029725">
    <property type="component" value="Unassembled WGS sequence"/>
</dbReference>